<reference evidence="3 4" key="1">
    <citation type="journal article" date="2015" name="Genome Announc.">
        <title>Expanding the biotechnology potential of lactobacilli through comparative genomics of 213 strains and associated genera.</title>
        <authorList>
            <person name="Sun Z."/>
            <person name="Harris H.M."/>
            <person name="McCann A."/>
            <person name="Guo C."/>
            <person name="Argimon S."/>
            <person name="Zhang W."/>
            <person name="Yang X."/>
            <person name="Jeffery I.B."/>
            <person name="Cooney J.C."/>
            <person name="Kagawa T.F."/>
            <person name="Liu W."/>
            <person name="Song Y."/>
            <person name="Salvetti E."/>
            <person name="Wrobel A."/>
            <person name="Rasinkangas P."/>
            <person name="Parkhill J."/>
            <person name="Rea M.C."/>
            <person name="O'Sullivan O."/>
            <person name="Ritari J."/>
            <person name="Douillard F.P."/>
            <person name="Paul Ross R."/>
            <person name="Yang R."/>
            <person name="Briner A.E."/>
            <person name="Felis G.E."/>
            <person name="de Vos W.M."/>
            <person name="Barrangou R."/>
            <person name="Klaenhammer T.R."/>
            <person name="Caufield P.W."/>
            <person name="Cui Y."/>
            <person name="Zhang H."/>
            <person name="O'Toole P.W."/>
        </authorList>
    </citation>
    <scope>NUCLEOTIDE SEQUENCE [LARGE SCALE GENOMIC DNA]</scope>
    <source>
        <strain evidence="3 4">DSM 21116</strain>
    </source>
</reference>
<name>A0A0R2CQ53_9LACO</name>
<evidence type="ECO:0000256" key="1">
    <source>
        <dbReference type="SAM" id="MobiDB-lite"/>
    </source>
</evidence>
<gene>
    <name evidence="3" type="ORF">FC80_GL001179</name>
</gene>
<organism evidence="3 4">
    <name type="scientific">Liquorilactobacillus cacaonum DSM 21116</name>
    <dbReference type="NCBI Taxonomy" id="1423729"/>
    <lineage>
        <taxon>Bacteria</taxon>
        <taxon>Bacillati</taxon>
        <taxon>Bacillota</taxon>
        <taxon>Bacilli</taxon>
        <taxon>Lactobacillales</taxon>
        <taxon>Lactobacillaceae</taxon>
        <taxon>Liquorilactobacillus</taxon>
    </lineage>
</organism>
<dbReference type="PATRIC" id="fig|1423729.3.peg.1194"/>
<comment type="caution">
    <text evidence="3">The sequence shown here is derived from an EMBL/GenBank/DDBJ whole genome shotgun (WGS) entry which is preliminary data.</text>
</comment>
<dbReference type="RefSeq" id="WP_057829401.1">
    <property type="nucleotide sequence ID" value="NZ_AYZE01000015.1"/>
</dbReference>
<dbReference type="Proteomes" id="UP000051131">
    <property type="component" value="Unassembled WGS sequence"/>
</dbReference>
<dbReference type="Pfam" id="PF13349">
    <property type="entry name" value="DUF4097"/>
    <property type="match status" value="2"/>
</dbReference>
<feature type="domain" description="DUF4097" evidence="2">
    <location>
        <begin position="189"/>
        <end position="309"/>
    </location>
</feature>
<feature type="domain" description="DUF4097" evidence="2">
    <location>
        <begin position="62"/>
        <end position="180"/>
    </location>
</feature>
<dbReference type="EMBL" id="AYZE01000015">
    <property type="protein sequence ID" value="KRM90278.1"/>
    <property type="molecule type" value="Genomic_DNA"/>
</dbReference>
<dbReference type="OrthoDB" id="2321102at2"/>
<dbReference type="STRING" id="1423729.FC80_GL001179"/>
<proteinExistence type="predicted"/>
<dbReference type="InterPro" id="IPR025164">
    <property type="entry name" value="Toastrack_DUF4097"/>
</dbReference>
<protein>
    <recommendedName>
        <fullName evidence="2">DUF4097 domain-containing protein</fullName>
    </recommendedName>
</protein>
<evidence type="ECO:0000313" key="4">
    <source>
        <dbReference type="Proteomes" id="UP000051131"/>
    </source>
</evidence>
<sequence length="310" mass="34371">MKKSILVGFMMLIVGLLLTGYAYLNNGENLINAKNWEIGFLKDSKRKVMLVKNIKFSKVSVNGDLNIIVKKGTKFGVVYQGEKKDQPTVKIKDDLLSIDEHKPHGVNITISNSTNEQVIITVPTDSNLQEFSGDIGFGNFKAENMKIKRMNLSSGDGDIALAENQIDYLKINNQDGDIGIINHNKIKQGFIIMEDGDLMLKDSQLNKTTIINANGDIDVNDIIVNDVNFKLQEGDFTANNLKVLHKLNVTNSDGDNEVKLKKNTDILIGMHNEDGDNTYLGKNVGSDYNTQGKTSNHIILNNNSGDNEIK</sequence>
<keyword evidence="4" id="KW-1185">Reference proteome</keyword>
<feature type="region of interest" description="Disordered" evidence="1">
    <location>
        <begin position="291"/>
        <end position="310"/>
    </location>
</feature>
<evidence type="ECO:0000313" key="3">
    <source>
        <dbReference type="EMBL" id="KRM90278.1"/>
    </source>
</evidence>
<evidence type="ECO:0000259" key="2">
    <source>
        <dbReference type="Pfam" id="PF13349"/>
    </source>
</evidence>
<accession>A0A0R2CQ53</accession>
<dbReference type="AlphaFoldDB" id="A0A0R2CQ53"/>